<keyword evidence="1" id="KW-0812">Transmembrane</keyword>
<dbReference type="AlphaFoldDB" id="A0A671FWZ0"/>
<dbReference type="InParanoid" id="A0A671FWZ0"/>
<evidence type="ECO:0000313" key="4">
    <source>
        <dbReference type="Proteomes" id="UP000472240"/>
    </source>
</evidence>
<keyword evidence="1" id="KW-1133">Transmembrane helix</keyword>
<accession>A0A671FWZ0</accession>
<keyword evidence="4" id="KW-1185">Reference proteome</keyword>
<name>A0A671FWZ0_RHIFE</name>
<reference evidence="3" key="2">
    <citation type="submission" date="2025-09" db="UniProtKB">
        <authorList>
            <consortium name="Ensembl"/>
        </authorList>
    </citation>
    <scope>IDENTIFICATION</scope>
</reference>
<proteinExistence type="predicted"/>
<dbReference type="Proteomes" id="UP000472240">
    <property type="component" value="Unplaced"/>
</dbReference>
<evidence type="ECO:0000256" key="1">
    <source>
        <dbReference type="SAM" id="Phobius"/>
    </source>
</evidence>
<evidence type="ECO:0000313" key="3">
    <source>
        <dbReference type="Ensembl" id="ENSRFEP00010028270.1"/>
    </source>
</evidence>
<evidence type="ECO:0000259" key="2">
    <source>
        <dbReference type="Pfam" id="PF15695"/>
    </source>
</evidence>
<dbReference type="GeneTree" id="ENSGT00990000212131"/>
<keyword evidence="1" id="KW-0472">Membrane</keyword>
<sequence>IIGLPLAIKTDNGPAYTSANAQPLTWGQLKKLAHMAENKLIEKGVPKTDVNMFLSMLAVISVVSCLVWTTSPPMGYK</sequence>
<feature type="transmembrane region" description="Helical" evidence="1">
    <location>
        <begin position="50"/>
        <end position="69"/>
    </location>
</feature>
<protein>
    <recommendedName>
        <fullName evidence="2">Rec21/ENK19 domain-containing protein</fullName>
    </recommendedName>
</protein>
<dbReference type="Pfam" id="PF15695">
    <property type="entry name" value="HERV-K_REC"/>
    <property type="match status" value="1"/>
</dbReference>
<reference evidence="3" key="1">
    <citation type="submission" date="2025-08" db="UniProtKB">
        <authorList>
            <consortium name="Ensembl"/>
        </authorList>
    </citation>
    <scope>IDENTIFICATION</scope>
</reference>
<dbReference type="Ensembl" id="ENSRFET00010030699.1">
    <property type="protein sequence ID" value="ENSRFEP00010028270.1"/>
    <property type="gene ID" value="ENSRFEG00010018795.1"/>
</dbReference>
<dbReference type="InterPro" id="IPR059105">
    <property type="entry name" value="Rec21/ENK19"/>
</dbReference>
<feature type="domain" description="Rec21/ENK19" evidence="2">
    <location>
        <begin position="19"/>
        <end position="71"/>
    </location>
</feature>
<organism evidence="3 4">
    <name type="scientific">Rhinolophus ferrumequinum</name>
    <name type="common">Greater horseshoe bat</name>
    <dbReference type="NCBI Taxonomy" id="59479"/>
    <lineage>
        <taxon>Eukaryota</taxon>
        <taxon>Metazoa</taxon>
        <taxon>Chordata</taxon>
        <taxon>Craniata</taxon>
        <taxon>Vertebrata</taxon>
        <taxon>Euteleostomi</taxon>
        <taxon>Mammalia</taxon>
        <taxon>Eutheria</taxon>
        <taxon>Laurasiatheria</taxon>
        <taxon>Chiroptera</taxon>
        <taxon>Yinpterochiroptera</taxon>
        <taxon>Rhinolophoidea</taxon>
        <taxon>Rhinolophidae</taxon>
        <taxon>Rhinolophinae</taxon>
        <taxon>Rhinolophus</taxon>
    </lineage>
</organism>